<comment type="caution">
    <text evidence="4">The sequence shown here is derived from an EMBL/GenBank/DDBJ whole genome shotgun (WGS) entry which is preliminary data.</text>
</comment>
<dbReference type="InterPro" id="IPR042070">
    <property type="entry name" value="PucR_C-HTH_sf"/>
</dbReference>
<comment type="similarity">
    <text evidence="1">Belongs to the CdaR family.</text>
</comment>
<evidence type="ECO:0000259" key="2">
    <source>
        <dbReference type="Pfam" id="PF13556"/>
    </source>
</evidence>
<dbReference type="InterPro" id="IPR041522">
    <property type="entry name" value="CdaR_GGDEF"/>
</dbReference>
<dbReference type="InterPro" id="IPR025736">
    <property type="entry name" value="PucR_C-HTH_dom"/>
</dbReference>
<evidence type="ECO:0000313" key="4">
    <source>
        <dbReference type="EMBL" id="MFD1247343.1"/>
    </source>
</evidence>
<feature type="domain" description="CdaR GGDEF-like" evidence="3">
    <location>
        <begin position="243"/>
        <end position="373"/>
    </location>
</feature>
<accession>A0ABW3VYQ3</accession>
<dbReference type="PANTHER" id="PTHR33744:SF7">
    <property type="entry name" value="PUCR FAMILY TRANSCRIPTIONAL REGULATOR"/>
    <property type="match status" value="1"/>
</dbReference>
<dbReference type="InterPro" id="IPR051448">
    <property type="entry name" value="CdaR-like_regulators"/>
</dbReference>
<dbReference type="Pfam" id="PF17853">
    <property type="entry name" value="GGDEF_2"/>
    <property type="match status" value="1"/>
</dbReference>
<dbReference type="Proteomes" id="UP001597229">
    <property type="component" value="Unassembled WGS sequence"/>
</dbReference>
<evidence type="ECO:0000259" key="3">
    <source>
        <dbReference type="Pfam" id="PF17853"/>
    </source>
</evidence>
<dbReference type="RefSeq" id="WP_367921422.1">
    <property type="nucleotide sequence ID" value="NZ_BAABAC010000042.1"/>
</dbReference>
<keyword evidence="5" id="KW-1185">Reference proteome</keyword>
<protein>
    <submittedName>
        <fullName evidence="4">PucR family transcriptional regulator</fullName>
    </submittedName>
</protein>
<gene>
    <name evidence="4" type="ORF">ACFQ3F_06045</name>
</gene>
<organism evidence="4 5">
    <name type="scientific">Nocardioides ginsengisoli</name>
    <dbReference type="NCBI Taxonomy" id="363868"/>
    <lineage>
        <taxon>Bacteria</taxon>
        <taxon>Bacillati</taxon>
        <taxon>Actinomycetota</taxon>
        <taxon>Actinomycetes</taxon>
        <taxon>Propionibacteriales</taxon>
        <taxon>Nocardioidaceae</taxon>
        <taxon>Nocardioides</taxon>
    </lineage>
</organism>
<proteinExistence type="inferred from homology"/>
<sequence length="489" mass="51834">MTTPQDLVDARHLDIGWVAGTAPGRPVTGVRAAERLADVADQKSGRVVVLTAGATEHASPYELDVATRLAATQECAALLFVGDGDVPSTCRRMAERTGLVLLATPATTDIARLIIRLDRLVTTTAAVVLERLAAAHAAVADDAASADELLARAQDALGVPVELEARGDEATERRTAGSVVIGDQVIGVVRVPSDEAAQLALPTIAAAVARAKQRELTRLFAETQTRAELVAQVAFAESSHLPSLVEQARRVGFRVDGHHCAAWLDFGELDAADADGLAQRRRLVDRVELAGLHRFSNVAGSWHLAAVTGHLLVVGSTASRLDRLVAELRAGVEHLVAEVTPDAGGAVYVGIGGPWEGVDGLRSAVTEARVASRIARDKRRSGRPVMFDGTGIRRVLAELAASTTSRKVLDEVLAPLDALGPDRASQGVETLLAYLDAQRSPTKAAATLHLHPNAVTYRIRRLVPLLDLDLDNPDDRFALHLACRVRVAG</sequence>
<feature type="domain" description="PucR C-terminal helix-turn-helix" evidence="2">
    <location>
        <begin position="428"/>
        <end position="485"/>
    </location>
</feature>
<dbReference type="Pfam" id="PF13556">
    <property type="entry name" value="HTH_30"/>
    <property type="match status" value="1"/>
</dbReference>
<dbReference type="EMBL" id="JBHTLX010000008">
    <property type="protein sequence ID" value="MFD1247343.1"/>
    <property type="molecule type" value="Genomic_DNA"/>
</dbReference>
<name>A0ABW3VYQ3_9ACTN</name>
<dbReference type="Gene3D" id="1.10.10.2840">
    <property type="entry name" value="PucR C-terminal helix-turn-helix domain"/>
    <property type="match status" value="1"/>
</dbReference>
<dbReference type="PANTHER" id="PTHR33744">
    <property type="entry name" value="CARBOHYDRATE DIACID REGULATOR"/>
    <property type="match status" value="1"/>
</dbReference>
<evidence type="ECO:0000313" key="5">
    <source>
        <dbReference type="Proteomes" id="UP001597229"/>
    </source>
</evidence>
<evidence type="ECO:0000256" key="1">
    <source>
        <dbReference type="ARBA" id="ARBA00006754"/>
    </source>
</evidence>
<reference evidence="5" key="1">
    <citation type="journal article" date="2019" name="Int. J. Syst. Evol. Microbiol.">
        <title>The Global Catalogue of Microorganisms (GCM) 10K type strain sequencing project: providing services to taxonomists for standard genome sequencing and annotation.</title>
        <authorList>
            <consortium name="The Broad Institute Genomics Platform"/>
            <consortium name="The Broad Institute Genome Sequencing Center for Infectious Disease"/>
            <person name="Wu L."/>
            <person name="Ma J."/>
        </authorList>
    </citation>
    <scope>NUCLEOTIDE SEQUENCE [LARGE SCALE GENOMIC DNA]</scope>
    <source>
        <strain evidence="5">CCUG 52478</strain>
    </source>
</reference>